<gene>
    <name evidence="3" type="ORF">ACFOMG_00225</name>
</gene>
<sequence length="351" mass="38652">MLKKSLLALAVTAAAMPAIASDSISGGFWVNHTIGNDDLTEATYGDTNYEALILYIDKTDEESGWTFSSEMRYASGAFTDPANNNTGGHFGFHKAWIGKKFGAGQLTIGKSEVPFGWQSVNFWPGDGMMGGYGDQMDVGVKWSAEFGALSYDVAYFHVDDFGNSTETQDDGGHWGSKATYQKAQTFVGNVAYSVAKDQKVGVSYQNGRLRDLSDDDDMRPYNGDHNAAVAYYEGGFGDLGVKAQYMTTYRDLRGVGGVPQQEVKNDRKAVTVTYTMGDYNFYVDYSNAESKTKDYKDVVGSADSYASGVSYNYGPGWFYLEYLSNDGDIDENGRVENGDDDAWFVTMDYYF</sequence>
<name>A0ABV7VNH9_9GAMM</name>
<keyword evidence="1" id="KW-0732">Signal</keyword>
<evidence type="ECO:0000256" key="1">
    <source>
        <dbReference type="SAM" id="SignalP"/>
    </source>
</evidence>
<feature type="domain" description="Porin" evidence="2">
    <location>
        <begin position="220"/>
        <end position="349"/>
    </location>
</feature>
<dbReference type="RefSeq" id="WP_376864085.1">
    <property type="nucleotide sequence ID" value="NZ_JBHRYB010000001.1"/>
</dbReference>
<feature type="chain" id="PRO_5045219695" description="Porin domain-containing protein" evidence="1">
    <location>
        <begin position="21"/>
        <end position="351"/>
    </location>
</feature>
<dbReference type="EMBL" id="JBHRYB010000001">
    <property type="protein sequence ID" value="MFC3678533.1"/>
    <property type="molecule type" value="Genomic_DNA"/>
</dbReference>
<proteinExistence type="predicted"/>
<protein>
    <recommendedName>
        <fullName evidence="2">Porin domain-containing protein</fullName>
    </recommendedName>
</protein>
<reference evidence="4" key="1">
    <citation type="journal article" date="2019" name="Int. J. Syst. Evol. Microbiol.">
        <title>The Global Catalogue of Microorganisms (GCM) 10K type strain sequencing project: providing services to taxonomists for standard genome sequencing and annotation.</title>
        <authorList>
            <consortium name="The Broad Institute Genomics Platform"/>
            <consortium name="The Broad Institute Genome Sequencing Center for Infectious Disease"/>
            <person name="Wu L."/>
            <person name="Ma J."/>
        </authorList>
    </citation>
    <scope>NUCLEOTIDE SEQUENCE [LARGE SCALE GENOMIC DNA]</scope>
    <source>
        <strain evidence="4">KCTC 42424</strain>
    </source>
</reference>
<feature type="signal peptide" evidence="1">
    <location>
        <begin position="1"/>
        <end position="20"/>
    </location>
</feature>
<keyword evidence="4" id="KW-1185">Reference proteome</keyword>
<dbReference type="InterPro" id="IPR033900">
    <property type="entry name" value="Gram_neg_porin_domain"/>
</dbReference>
<dbReference type="Pfam" id="PF13609">
    <property type="entry name" value="Porin_4"/>
    <property type="match status" value="1"/>
</dbReference>
<accession>A0ABV7VNH9</accession>
<dbReference type="Gene3D" id="2.40.160.10">
    <property type="entry name" value="Porin"/>
    <property type="match status" value="1"/>
</dbReference>
<organism evidence="3 4">
    <name type="scientific">Bacterioplanoides pacificum</name>
    <dbReference type="NCBI Taxonomy" id="1171596"/>
    <lineage>
        <taxon>Bacteria</taxon>
        <taxon>Pseudomonadati</taxon>
        <taxon>Pseudomonadota</taxon>
        <taxon>Gammaproteobacteria</taxon>
        <taxon>Oceanospirillales</taxon>
        <taxon>Oceanospirillaceae</taxon>
        <taxon>Bacterioplanoides</taxon>
    </lineage>
</organism>
<evidence type="ECO:0000259" key="2">
    <source>
        <dbReference type="Pfam" id="PF13609"/>
    </source>
</evidence>
<comment type="caution">
    <text evidence="3">The sequence shown here is derived from an EMBL/GenBank/DDBJ whole genome shotgun (WGS) entry which is preliminary data.</text>
</comment>
<dbReference type="SUPFAM" id="SSF56935">
    <property type="entry name" value="Porins"/>
    <property type="match status" value="1"/>
</dbReference>
<dbReference type="Proteomes" id="UP001595722">
    <property type="component" value="Unassembled WGS sequence"/>
</dbReference>
<evidence type="ECO:0000313" key="3">
    <source>
        <dbReference type="EMBL" id="MFC3678533.1"/>
    </source>
</evidence>
<evidence type="ECO:0000313" key="4">
    <source>
        <dbReference type="Proteomes" id="UP001595722"/>
    </source>
</evidence>
<dbReference type="InterPro" id="IPR023614">
    <property type="entry name" value="Porin_dom_sf"/>
</dbReference>